<organism evidence="1">
    <name type="scientific">freshwater metagenome</name>
    <dbReference type="NCBI Taxonomy" id="449393"/>
    <lineage>
        <taxon>unclassified sequences</taxon>
        <taxon>metagenomes</taxon>
        <taxon>ecological metagenomes</taxon>
    </lineage>
</organism>
<dbReference type="EMBL" id="CAFBLZ010000106">
    <property type="protein sequence ID" value="CAB4888341.1"/>
    <property type="molecule type" value="Genomic_DNA"/>
</dbReference>
<protein>
    <submittedName>
        <fullName evidence="1">Unannotated protein</fullName>
    </submittedName>
</protein>
<gene>
    <name evidence="1" type="ORF">UFOPK3482_01061</name>
</gene>
<evidence type="ECO:0000313" key="1">
    <source>
        <dbReference type="EMBL" id="CAB4888341.1"/>
    </source>
</evidence>
<name>A0A6J7F0U0_9ZZZZ</name>
<sequence>MSNYYHDDPVAEPVAKRKKPRAIFGSALLLFGAGLFLNTTLAANINIGTGGKVEFGQGIAVTAACSGSSVLTATPNSSFVNASGSGAFYFNSVTVSGIPSSCNGVDFSLSVYDSTTSSALPIFATNKSVARIWNDAGTFKLGTGSVNGATITSNSGAFTLSFTSPVALASNVSRLTLQSLSHVDYSCASDLVCNLGDTGPGGGTVFYVNATGFNCGPDHTATGSPTGGLCNYLEFAPKTWSGQAADPYGNVTTSASNIASIGVSSANVRTLAEIGRGYKYSEAINAVYGTCSSVYTGGRNFSGSACPTGSGMARAYRGGGLSDWYLTNAAELNVACQYARGGQAINPNVACARLGTDSPAGFTGDDHFTSTASSTNLAAFYSLHLMVPTSFTSNYGQSMNFLIKPIRAF</sequence>
<accession>A0A6J7F0U0</accession>
<proteinExistence type="predicted"/>
<dbReference type="AlphaFoldDB" id="A0A6J7F0U0"/>
<reference evidence="1" key="1">
    <citation type="submission" date="2020-05" db="EMBL/GenBank/DDBJ databases">
        <authorList>
            <person name="Chiriac C."/>
            <person name="Salcher M."/>
            <person name="Ghai R."/>
            <person name="Kavagutti S V."/>
        </authorList>
    </citation>
    <scope>NUCLEOTIDE SEQUENCE</scope>
</reference>